<sequence length="519" mass="59616">MAQERTEEEVNRISISFLLTYTDPQNSTIYEYFHSYPSNDENDTEPRDHDNVDPESTTDEPHLNSEAYLASWNRENIKEGFSLDFLFEPDLGDKENWAYTPEYTETIIPPSIFLHTSVPGGELELETRMAEIASALLHSAARDHLTEDTFFLSDSIQTIFHSNNVKRFTHLYFDHWHRHCPILHRRAFDPSRTFVPLLAVVMLFGALYSSAEMASAARDCFDVAESYIFAHEEFRKLVYPVSQDRKAPSSSIAPLQAAFIISILQQWEHRGDSGRRIRHGRYGDIVAAARHLGLPKLRHNPEMIFDIPSEDQQWVSFIRTEEGIRLMNWIFLVDSSHAIFHKTPPRLTIAEMTGNLPCAEELFTAPNYDSLPSQEWLASFSKLPSLARGISLLMNEGWAERDMAEFGQLSYLDLFILIGALHDIIFTTHTACALDFADQALKRALERWRLLWDVYTNVESPPRTKPLGFYRNASEYWYLAKLYLDVGMPRIKDPSGEDVDVDSMESVNAFIKRFAGLTV</sequence>
<keyword evidence="5" id="KW-0862">Zinc</keyword>
<evidence type="ECO:0000313" key="9">
    <source>
        <dbReference type="EMBL" id="PKS06023.1"/>
    </source>
</evidence>
<dbReference type="OrthoDB" id="3945418at2759"/>
<dbReference type="GO" id="GO:0000981">
    <property type="term" value="F:DNA-binding transcription factor activity, RNA polymerase II-specific"/>
    <property type="evidence" value="ECO:0007669"/>
    <property type="project" value="InterPro"/>
</dbReference>
<dbReference type="InterPro" id="IPR007219">
    <property type="entry name" value="XnlR_reg_dom"/>
</dbReference>
<name>A0A2N3N0R7_9PEZI</name>
<evidence type="ECO:0000256" key="6">
    <source>
        <dbReference type="ARBA" id="ARBA00023242"/>
    </source>
</evidence>
<dbReference type="Proteomes" id="UP000233524">
    <property type="component" value="Unassembled WGS sequence"/>
</dbReference>
<dbReference type="GO" id="GO:0006351">
    <property type="term" value="P:DNA-templated transcription"/>
    <property type="evidence" value="ECO:0007669"/>
    <property type="project" value="InterPro"/>
</dbReference>
<dbReference type="GO" id="GO:0008270">
    <property type="term" value="F:zinc ion binding"/>
    <property type="evidence" value="ECO:0007669"/>
    <property type="project" value="UniProtKB-KW"/>
</dbReference>
<dbReference type="EMBL" id="NLAX01001139">
    <property type="protein sequence ID" value="PKS06023.1"/>
    <property type="molecule type" value="Genomic_DNA"/>
</dbReference>
<keyword evidence="10" id="KW-1185">Reference proteome</keyword>
<evidence type="ECO:0000256" key="7">
    <source>
        <dbReference type="SAM" id="MobiDB-lite"/>
    </source>
</evidence>
<evidence type="ECO:0000256" key="4">
    <source>
        <dbReference type="ARBA" id="ARBA00022771"/>
    </source>
</evidence>
<dbReference type="STRING" id="41688.A0A2N3N0R7"/>
<evidence type="ECO:0000313" key="10">
    <source>
        <dbReference type="Proteomes" id="UP000233524"/>
    </source>
</evidence>
<evidence type="ECO:0000256" key="1">
    <source>
        <dbReference type="ARBA" id="ARBA00004123"/>
    </source>
</evidence>
<feature type="domain" description="Xylanolytic transcriptional activator regulatory" evidence="8">
    <location>
        <begin position="170"/>
        <end position="448"/>
    </location>
</feature>
<evidence type="ECO:0000256" key="5">
    <source>
        <dbReference type="ARBA" id="ARBA00022833"/>
    </source>
</evidence>
<organism evidence="9 10">
    <name type="scientific">Lomentospora prolificans</name>
    <dbReference type="NCBI Taxonomy" id="41688"/>
    <lineage>
        <taxon>Eukaryota</taxon>
        <taxon>Fungi</taxon>
        <taxon>Dikarya</taxon>
        <taxon>Ascomycota</taxon>
        <taxon>Pezizomycotina</taxon>
        <taxon>Sordariomycetes</taxon>
        <taxon>Hypocreomycetidae</taxon>
        <taxon>Microascales</taxon>
        <taxon>Microascaceae</taxon>
        <taxon>Lomentospora</taxon>
    </lineage>
</organism>
<keyword evidence="4" id="KW-0863">Zinc-finger</keyword>
<accession>A0A2N3N0R7</accession>
<dbReference type="GO" id="GO:0000978">
    <property type="term" value="F:RNA polymerase II cis-regulatory region sequence-specific DNA binding"/>
    <property type="evidence" value="ECO:0007669"/>
    <property type="project" value="InterPro"/>
</dbReference>
<keyword evidence="6" id="KW-0539">Nucleus</keyword>
<dbReference type="AlphaFoldDB" id="A0A2N3N0R7"/>
<dbReference type="PANTHER" id="PTHR40626">
    <property type="entry name" value="MIP31509P"/>
    <property type="match status" value="1"/>
</dbReference>
<evidence type="ECO:0000256" key="3">
    <source>
        <dbReference type="ARBA" id="ARBA00022737"/>
    </source>
</evidence>
<protein>
    <recommendedName>
        <fullName evidence="8">Xylanolytic transcriptional activator regulatory domain-containing protein</fullName>
    </recommendedName>
</protein>
<dbReference type="GO" id="GO:0000785">
    <property type="term" value="C:chromatin"/>
    <property type="evidence" value="ECO:0007669"/>
    <property type="project" value="TreeGrafter"/>
</dbReference>
<feature type="region of interest" description="Disordered" evidence="7">
    <location>
        <begin position="34"/>
        <end position="62"/>
    </location>
</feature>
<dbReference type="InParanoid" id="A0A2N3N0R7"/>
<evidence type="ECO:0000256" key="2">
    <source>
        <dbReference type="ARBA" id="ARBA00022723"/>
    </source>
</evidence>
<dbReference type="InterPro" id="IPR051059">
    <property type="entry name" value="VerF-like"/>
</dbReference>
<gene>
    <name evidence="9" type="ORF">jhhlp_007857</name>
</gene>
<comment type="caution">
    <text evidence="9">The sequence shown here is derived from an EMBL/GenBank/DDBJ whole genome shotgun (WGS) entry which is preliminary data.</text>
</comment>
<dbReference type="PANTHER" id="PTHR40626:SF3">
    <property type="entry name" value="TRANSCRIPTION FACTOR WITH C2H2 AND ZN(2)-CYS(6) DNA BINDING DOMAIN (EUROFUNG)-RELATED"/>
    <property type="match status" value="1"/>
</dbReference>
<proteinExistence type="predicted"/>
<dbReference type="VEuPathDB" id="FungiDB:jhhlp_007857"/>
<keyword evidence="3" id="KW-0677">Repeat</keyword>
<reference evidence="9 10" key="1">
    <citation type="journal article" date="2017" name="G3 (Bethesda)">
        <title>First Draft Genome Sequence of the Pathogenic Fungus Lomentospora prolificans (Formerly Scedosporium prolificans).</title>
        <authorList>
            <person name="Luo R."/>
            <person name="Zimin A."/>
            <person name="Workman R."/>
            <person name="Fan Y."/>
            <person name="Pertea G."/>
            <person name="Grossman N."/>
            <person name="Wear M.P."/>
            <person name="Jia B."/>
            <person name="Miller H."/>
            <person name="Casadevall A."/>
            <person name="Timp W."/>
            <person name="Zhang S.X."/>
            <person name="Salzberg S.L."/>
        </authorList>
    </citation>
    <scope>NUCLEOTIDE SEQUENCE [LARGE SCALE GENOMIC DNA]</scope>
    <source>
        <strain evidence="9 10">JHH-5317</strain>
    </source>
</reference>
<keyword evidence="2" id="KW-0479">Metal-binding</keyword>
<dbReference type="CDD" id="cd12148">
    <property type="entry name" value="fungal_TF_MHR"/>
    <property type="match status" value="1"/>
</dbReference>
<comment type="subcellular location">
    <subcellularLocation>
        <location evidence="1">Nucleus</location>
    </subcellularLocation>
</comment>
<dbReference type="Pfam" id="PF04082">
    <property type="entry name" value="Fungal_trans"/>
    <property type="match status" value="1"/>
</dbReference>
<evidence type="ECO:0000259" key="8">
    <source>
        <dbReference type="Pfam" id="PF04082"/>
    </source>
</evidence>
<dbReference type="GO" id="GO:0005634">
    <property type="term" value="C:nucleus"/>
    <property type="evidence" value="ECO:0007669"/>
    <property type="project" value="UniProtKB-SubCell"/>
</dbReference>